<dbReference type="Proteomes" id="UP000192936">
    <property type="component" value="Unassembled WGS sequence"/>
</dbReference>
<dbReference type="EMBL" id="FXAK01000007">
    <property type="protein sequence ID" value="SMF74899.1"/>
    <property type="molecule type" value="Genomic_DNA"/>
</dbReference>
<evidence type="ECO:0000313" key="3">
    <source>
        <dbReference type="EMBL" id="SMF74899.1"/>
    </source>
</evidence>
<evidence type="ECO:0000313" key="4">
    <source>
        <dbReference type="Proteomes" id="UP000192936"/>
    </source>
</evidence>
<keyword evidence="2" id="KW-0472">Membrane</keyword>
<protein>
    <submittedName>
        <fullName evidence="3">Uncharacterized protein</fullName>
    </submittedName>
</protein>
<dbReference type="STRING" id="286727.SAMN02982917_4391"/>
<feature type="transmembrane region" description="Helical" evidence="2">
    <location>
        <begin position="36"/>
        <end position="58"/>
    </location>
</feature>
<name>A0A1X7GUU3_9PROT</name>
<accession>A0A1X7GUU3</accession>
<evidence type="ECO:0000256" key="1">
    <source>
        <dbReference type="SAM" id="MobiDB-lite"/>
    </source>
</evidence>
<gene>
    <name evidence="3" type="ORF">SAMN02982917_4391</name>
</gene>
<keyword evidence="2" id="KW-0812">Transmembrane</keyword>
<evidence type="ECO:0000256" key="2">
    <source>
        <dbReference type="SAM" id="Phobius"/>
    </source>
</evidence>
<feature type="region of interest" description="Disordered" evidence="1">
    <location>
        <begin position="1"/>
        <end position="24"/>
    </location>
</feature>
<proteinExistence type="predicted"/>
<feature type="transmembrane region" description="Helical" evidence="2">
    <location>
        <begin position="78"/>
        <end position="98"/>
    </location>
</feature>
<keyword evidence="2" id="KW-1133">Transmembrane helix</keyword>
<feature type="transmembrane region" description="Helical" evidence="2">
    <location>
        <begin position="104"/>
        <end position="127"/>
    </location>
</feature>
<sequence>MFQMKSDFPPGPTRGAGKRIASPSRPKQPWRLLARLLRPVATLLAVGYFLLDALAYWVVRPVVRRIARLPLFGRIGRWVAGLGPYPSLILVLVPLALLEPAKPVGAWLFATGRPMAGVAVIVGAELVKITLVERLFHVAKPKLLTIGWFARGYVRVMAWLAWLKETAPARAARRLLYALRRFGRRVGRRLSLMMRRAARG</sequence>
<dbReference type="AlphaFoldDB" id="A0A1X7GUU3"/>
<organism evidence="3 4">
    <name type="scientific">Azospirillum oryzae</name>
    <dbReference type="NCBI Taxonomy" id="286727"/>
    <lineage>
        <taxon>Bacteria</taxon>
        <taxon>Pseudomonadati</taxon>
        <taxon>Pseudomonadota</taxon>
        <taxon>Alphaproteobacteria</taxon>
        <taxon>Rhodospirillales</taxon>
        <taxon>Azospirillaceae</taxon>
        <taxon>Azospirillum</taxon>
    </lineage>
</organism>
<reference evidence="3 4" key="1">
    <citation type="submission" date="2017-04" db="EMBL/GenBank/DDBJ databases">
        <authorList>
            <person name="Afonso C.L."/>
            <person name="Miller P.J."/>
            <person name="Scott M.A."/>
            <person name="Spackman E."/>
            <person name="Goraichik I."/>
            <person name="Dimitrov K.M."/>
            <person name="Suarez D.L."/>
            <person name="Swayne D.E."/>
        </authorList>
    </citation>
    <scope>NUCLEOTIDE SEQUENCE [LARGE SCALE GENOMIC DNA]</scope>
    <source>
        <strain evidence="3 4">A2P</strain>
    </source>
</reference>